<name>A0A5B2XR50_9PSEU</name>
<feature type="signal peptide" evidence="6">
    <location>
        <begin position="1"/>
        <end position="18"/>
    </location>
</feature>
<dbReference type="EMBL" id="VUOB01000003">
    <property type="protein sequence ID" value="KAA2266127.1"/>
    <property type="molecule type" value="Genomic_DNA"/>
</dbReference>
<proteinExistence type="inferred from homology"/>
<organism evidence="8 9">
    <name type="scientific">Solihabitans fulvus</name>
    <dbReference type="NCBI Taxonomy" id="1892852"/>
    <lineage>
        <taxon>Bacteria</taxon>
        <taxon>Bacillati</taxon>
        <taxon>Actinomycetota</taxon>
        <taxon>Actinomycetes</taxon>
        <taxon>Pseudonocardiales</taxon>
        <taxon>Pseudonocardiaceae</taxon>
        <taxon>Solihabitans</taxon>
    </lineage>
</organism>
<dbReference type="Gene3D" id="3.90.550.10">
    <property type="entry name" value="Spore Coat Polysaccharide Biosynthesis Protein SpsA, Chain A"/>
    <property type="match status" value="1"/>
</dbReference>
<evidence type="ECO:0000256" key="3">
    <source>
        <dbReference type="ARBA" id="ARBA00022679"/>
    </source>
</evidence>
<evidence type="ECO:0000259" key="7">
    <source>
        <dbReference type="PROSITE" id="PS51677"/>
    </source>
</evidence>
<comment type="caution">
    <text evidence="8">The sequence shown here is derived from an EMBL/GenBank/DDBJ whole genome shotgun (WGS) entry which is preliminary data.</text>
</comment>
<dbReference type="SUPFAM" id="SSF53448">
    <property type="entry name" value="Nucleotide-diphospho-sugar transferases"/>
    <property type="match status" value="1"/>
</dbReference>
<dbReference type="PROSITE" id="PS51677">
    <property type="entry name" value="NODB"/>
    <property type="match status" value="1"/>
</dbReference>
<keyword evidence="9" id="KW-1185">Reference proteome</keyword>
<evidence type="ECO:0000313" key="8">
    <source>
        <dbReference type="EMBL" id="KAA2266127.1"/>
    </source>
</evidence>
<dbReference type="OrthoDB" id="9763050at2"/>
<dbReference type="Proteomes" id="UP000323454">
    <property type="component" value="Unassembled WGS sequence"/>
</dbReference>
<keyword evidence="6" id="KW-0732">Signal</keyword>
<dbReference type="Pfam" id="PF13641">
    <property type="entry name" value="Glyco_tranf_2_3"/>
    <property type="match status" value="1"/>
</dbReference>
<reference evidence="8 9" key="2">
    <citation type="submission" date="2019-09" db="EMBL/GenBank/DDBJ databases">
        <authorList>
            <person name="Jin C."/>
        </authorList>
    </citation>
    <scope>NUCLEOTIDE SEQUENCE [LARGE SCALE GENOMIC DNA]</scope>
    <source>
        <strain evidence="8 9">AN110305</strain>
    </source>
</reference>
<keyword evidence="5" id="KW-1133">Transmembrane helix</keyword>
<feature type="transmembrane region" description="Helical" evidence="5">
    <location>
        <begin position="596"/>
        <end position="614"/>
    </location>
</feature>
<feature type="domain" description="NodB homology" evidence="7">
    <location>
        <begin position="57"/>
        <end position="233"/>
    </location>
</feature>
<reference evidence="8 9" key="1">
    <citation type="submission" date="2019-09" db="EMBL/GenBank/DDBJ databases">
        <title>Goodfellowia gen. nov., a new genus of the Pseudonocardineae related to Actinoalloteichus, containing Goodfellowia coeruleoviolacea gen. nov., comb. nov. gen. nov., comb. nov.</title>
        <authorList>
            <person name="Labeda D."/>
        </authorList>
    </citation>
    <scope>NUCLEOTIDE SEQUENCE [LARGE SCALE GENOMIC DNA]</scope>
    <source>
        <strain evidence="8 9">AN110305</strain>
    </source>
</reference>
<evidence type="ECO:0000256" key="2">
    <source>
        <dbReference type="ARBA" id="ARBA00022676"/>
    </source>
</evidence>
<evidence type="ECO:0000313" key="9">
    <source>
        <dbReference type="Proteomes" id="UP000323454"/>
    </source>
</evidence>
<dbReference type="GO" id="GO:0016810">
    <property type="term" value="F:hydrolase activity, acting on carbon-nitrogen (but not peptide) bonds"/>
    <property type="evidence" value="ECO:0007669"/>
    <property type="project" value="InterPro"/>
</dbReference>
<accession>A0A5B2XR50</accession>
<dbReference type="InterPro" id="IPR011330">
    <property type="entry name" value="Glyco_hydro/deAcase_b/a-brl"/>
</dbReference>
<dbReference type="InterPro" id="IPR002509">
    <property type="entry name" value="NODB_dom"/>
</dbReference>
<comment type="similarity">
    <text evidence="1">Belongs to the glycosyltransferase 2 family.</text>
</comment>
<feature type="chain" id="PRO_5038678234" evidence="6">
    <location>
        <begin position="19"/>
        <end position="677"/>
    </location>
</feature>
<dbReference type="Pfam" id="PF01522">
    <property type="entry name" value="Polysacc_deac_1"/>
    <property type="match status" value="1"/>
</dbReference>
<sequence length="677" mass="72724">MLLGVGMLLGVLAFHAYATAPSPSARALGQERHTASSLGPVLRSDGEQLRGRSMPPDTVALAFYGGPDPVWTPRILDVLARHHAHATFFVLGARVNEHPELVRRMIAEGHEVGISGFRRGDPAALPSWRRHLDRSFTQSALASAAGVQARLFGASGDPADTPVAELGRAGYLVVSPDLDGPDLAVEDLEQIVAVCTPTPGSGAVVRLHDAGSISVDATRQLLETLGPQGFRFDTVAEGVGLPPGGRDAGVAAQITGRVLGASQLSGDAVILVLDVLIATVAALAVLRMLMQLGLAHTARRLRRERAHQPLPRFAPAVSVIIPAYNEAANIVSTVRSLAAHAHTAEVEVIVVDDGSTDRTADLVEAQRLPCVRVIRQDNAGKPAALNAGINAARHDVLVLVDGDTVFEPDTIGHLVQPLADTRVGAVSGNTKVGNRRGLLGRWQHLEYCAGANLDRQILDSLQCIPTVPGAIGAFRREALVDVGGVSADTLAEDTDLTIAITRAGWRVTYEPAARAWTEAPTTLRGLYRQRYRWSYGTFQAMWKHRRALVERGPAGHMGRRGLTYLLLFQLLLPLLAPLMDVYVIYGMAIADAPRAALIWLLFLAAQTAGAGYAMRLDGESLRPLWTLPLQQLAYRQLTYLVVVQSLVTALQGTQLRWQSVRRNGLAPRVDGRRQEVG</sequence>
<gene>
    <name evidence="8" type="ORF">F0L68_03135</name>
</gene>
<dbReference type="Gene3D" id="3.20.20.370">
    <property type="entry name" value="Glycoside hydrolase/deacetylase"/>
    <property type="match status" value="1"/>
</dbReference>
<dbReference type="AlphaFoldDB" id="A0A5B2XR50"/>
<keyword evidence="5" id="KW-0472">Membrane</keyword>
<dbReference type="InterPro" id="IPR029044">
    <property type="entry name" value="Nucleotide-diphossugar_trans"/>
</dbReference>
<dbReference type="GO" id="GO:0016757">
    <property type="term" value="F:glycosyltransferase activity"/>
    <property type="evidence" value="ECO:0007669"/>
    <property type="project" value="UniProtKB-KW"/>
</dbReference>
<feature type="region of interest" description="Disordered" evidence="4">
    <location>
        <begin position="25"/>
        <end position="51"/>
    </location>
</feature>
<protein>
    <submittedName>
        <fullName evidence="8">Glycosyltransferase</fullName>
    </submittedName>
</protein>
<evidence type="ECO:0000256" key="5">
    <source>
        <dbReference type="SAM" id="Phobius"/>
    </source>
</evidence>
<keyword evidence="2" id="KW-0328">Glycosyltransferase</keyword>
<keyword evidence="5" id="KW-0812">Transmembrane</keyword>
<dbReference type="PANTHER" id="PTHR43630">
    <property type="entry name" value="POLY-BETA-1,6-N-ACETYL-D-GLUCOSAMINE SYNTHASE"/>
    <property type="match status" value="1"/>
</dbReference>
<feature type="transmembrane region" description="Helical" evidence="5">
    <location>
        <begin position="268"/>
        <end position="290"/>
    </location>
</feature>
<dbReference type="PANTHER" id="PTHR43630:SF1">
    <property type="entry name" value="POLY-BETA-1,6-N-ACETYL-D-GLUCOSAMINE SYNTHASE"/>
    <property type="match status" value="1"/>
</dbReference>
<evidence type="ECO:0000256" key="1">
    <source>
        <dbReference type="ARBA" id="ARBA00006739"/>
    </source>
</evidence>
<dbReference type="SUPFAM" id="SSF88713">
    <property type="entry name" value="Glycoside hydrolase/deacetylase"/>
    <property type="match status" value="1"/>
</dbReference>
<dbReference type="GO" id="GO:0005975">
    <property type="term" value="P:carbohydrate metabolic process"/>
    <property type="evidence" value="ECO:0007669"/>
    <property type="project" value="InterPro"/>
</dbReference>
<feature type="transmembrane region" description="Helical" evidence="5">
    <location>
        <begin position="561"/>
        <end position="584"/>
    </location>
</feature>
<evidence type="ECO:0000256" key="4">
    <source>
        <dbReference type="SAM" id="MobiDB-lite"/>
    </source>
</evidence>
<keyword evidence="3 8" id="KW-0808">Transferase</keyword>
<evidence type="ECO:0000256" key="6">
    <source>
        <dbReference type="SAM" id="SignalP"/>
    </source>
</evidence>
<dbReference type="CDD" id="cd06423">
    <property type="entry name" value="CESA_like"/>
    <property type="match status" value="1"/>
</dbReference>